<keyword evidence="3" id="KW-1185">Reference proteome</keyword>
<proteinExistence type="predicted"/>
<accession>A0A0P8W365</accession>
<keyword evidence="1" id="KW-1133">Transmembrane helix</keyword>
<feature type="transmembrane region" description="Helical" evidence="1">
    <location>
        <begin position="82"/>
        <end position="108"/>
    </location>
</feature>
<dbReference type="RefSeq" id="WP_054876454.1">
    <property type="nucleotide sequence ID" value="NZ_LKET01000045.1"/>
</dbReference>
<evidence type="ECO:0000313" key="2">
    <source>
        <dbReference type="EMBL" id="KPU43028.1"/>
    </source>
</evidence>
<feature type="transmembrane region" description="Helical" evidence="1">
    <location>
        <begin position="6"/>
        <end position="28"/>
    </location>
</feature>
<evidence type="ECO:0000313" key="3">
    <source>
        <dbReference type="Proteomes" id="UP000050326"/>
    </source>
</evidence>
<keyword evidence="1" id="KW-0812">Transmembrane</keyword>
<sequence>MGDIFSVLVGSAAVFIGLIILMNIWLPIIDRLRKKEEIKINRITYIIIGVVSIVFYVIYEVYEARKIYEPQPLDTITYSGPLSIIFSVIYVFIIGFVLTYIVTLFILFVFKKGDKHKSHIHLISLFVAMLAVFCYFGGNKKIDSWFARDKYITTYNVNVSSEEFEDKVYKLKADIRVNNGNVFSLGEKDVSILKVYLSNGEHLIPQDQDNYDFIGDKSIRIKDQYGKRWQVEIP</sequence>
<gene>
    <name evidence="2" type="ORF">OXPF_34600</name>
</gene>
<keyword evidence="1" id="KW-0472">Membrane</keyword>
<dbReference type="EMBL" id="LKET01000045">
    <property type="protein sequence ID" value="KPU43028.1"/>
    <property type="molecule type" value="Genomic_DNA"/>
</dbReference>
<dbReference type="Proteomes" id="UP000050326">
    <property type="component" value="Unassembled WGS sequence"/>
</dbReference>
<reference evidence="2 3" key="1">
    <citation type="submission" date="2015-09" db="EMBL/GenBank/DDBJ databases">
        <title>Genome sequence of Oxobacter pfennigii DSM 3222.</title>
        <authorList>
            <person name="Poehlein A."/>
            <person name="Bengelsdorf F.R."/>
            <person name="Schiel-Bengelsdorf B."/>
            <person name="Duerre P."/>
            <person name="Daniel R."/>
        </authorList>
    </citation>
    <scope>NUCLEOTIDE SEQUENCE [LARGE SCALE GENOMIC DNA]</scope>
    <source>
        <strain evidence="2 3">DSM 3222</strain>
    </source>
</reference>
<feature type="transmembrane region" description="Helical" evidence="1">
    <location>
        <begin position="120"/>
        <end position="138"/>
    </location>
</feature>
<organism evidence="2 3">
    <name type="scientific">Oxobacter pfennigii</name>
    <dbReference type="NCBI Taxonomy" id="36849"/>
    <lineage>
        <taxon>Bacteria</taxon>
        <taxon>Bacillati</taxon>
        <taxon>Bacillota</taxon>
        <taxon>Clostridia</taxon>
        <taxon>Eubacteriales</taxon>
        <taxon>Clostridiaceae</taxon>
        <taxon>Oxobacter</taxon>
    </lineage>
</organism>
<protein>
    <submittedName>
        <fullName evidence="2">Uncharacterized protein</fullName>
    </submittedName>
</protein>
<feature type="transmembrane region" description="Helical" evidence="1">
    <location>
        <begin position="40"/>
        <end position="62"/>
    </location>
</feature>
<comment type="caution">
    <text evidence="2">The sequence shown here is derived from an EMBL/GenBank/DDBJ whole genome shotgun (WGS) entry which is preliminary data.</text>
</comment>
<dbReference type="STRING" id="36849.OXPF_34600"/>
<evidence type="ECO:0000256" key="1">
    <source>
        <dbReference type="SAM" id="Phobius"/>
    </source>
</evidence>
<name>A0A0P8W365_9CLOT</name>
<dbReference type="AlphaFoldDB" id="A0A0P8W365"/>